<dbReference type="Pfam" id="PF06857">
    <property type="entry name" value="ACP"/>
    <property type="match status" value="1"/>
</dbReference>
<dbReference type="HAMAP" id="MF_00710">
    <property type="entry name" value="Malonate_deCO2ase_dsu"/>
    <property type="match status" value="1"/>
</dbReference>
<evidence type="ECO:0000313" key="6">
    <source>
        <dbReference type="EMBL" id="KAA5608972.1"/>
    </source>
</evidence>
<reference evidence="6 7" key="1">
    <citation type="submission" date="2019-09" db="EMBL/GenBank/DDBJ databases">
        <title>Genome sequence of Rhodovastum atsumiense, a diverse member of the Acetobacteraceae family of non-sulfur purple photosynthetic bacteria.</title>
        <authorList>
            <person name="Meyer T."/>
            <person name="Kyndt J."/>
        </authorList>
    </citation>
    <scope>NUCLEOTIDE SEQUENCE [LARGE SCALE GENOMIC DNA]</scope>
    <source>
        <strain evidence="6 7">DSM 21279</strain>
    </source>
</reference>
<name>A0A5M6ILD0_9PROT</name>
<dbReference type="OrthoDB" id="120290at2"/>
<evidence type="ECO:0000256" key="2">
    <source>
        <dbReference type="ARBA" id="ARBA00022490"/>
    </source>
</evidence>
<feature type="modified residue" description="O-(phosphoribosyl dephospho-coenzyme A)serine" evidence="5">
    <location>
        <position position="30"/>
    </location>
</feature>
<dbReference type="GO" id="GO:0005737">
    <property type="term" value="C:cytoplasm"/>
    <property type="evidence" value="ECO:0007669"/>
    <property type="project" value="UniProtKB-SubCell"/>
</dbReference>
<comment type="caution">
    <text evidence="6">The sequence shown here is derived from an EMBL/GenBank/DDBJ whole genome shotgun (WGS) entry which is preliminary data.</text>
</comment>
<organism evidence="6 7">
    <name type="scientific">Rhodovastum atsumiense</name>
    <dbReference type="NCBI Taxonomy" id="504468"/>
    <lineage>
        <taxon>Bacteria</taxon>
        <taxon>Pseudomonadati</taxon>
        <taxon>Pseudomonadota</taxon>
        <taxon>Alphaproteobacteria</taxon>
        <taxon>Acetobacterales</taxon>
        <taxon>Acetobacteraceae</taxon>
        <taxon>Rhodovastum</taxon>
    </lineage>
</organism>
<dbReference type="InterPro" id="IPR023439">
    <property type="entry name" value="Mal_deCO2ase/Cit_lyase_ACP"/>
</dbReference>
<evidence type="ECO:0000256" key="1">
    <source>
        <dbReference type="ARBA" id="ARBA00004496"/>
    </source>
</evidence>
<evidence type="ECO:0000313" key="7">
    <source>
        <dbReference type="Proteomes" id="UP000325255"/>
    </source>
</evidence>
<dbReference type="AlphaFoldDB" id="A0A5M6ILD0"/>
<evidence type="ECO:0000256" key="3">
    <source>
        <dbReference type="ARBA" id="ARBA00022553"/>
    </source>
</evidence>
<dbReference type="InterPro" id="IPR009662">
    <property type="entry name" value="Malonate_deCO2ase_dsu"/>
</dbReference>
<dbReference type="NCBIfam" id="TIGR03130">
    <property type="entry name" value="malonate_delta"/>
    <property type="match status" value="1"/>
</dbReference>
<comment type="subcellular location">
    <subcellularLocation>
        <location evidence="1">Cytoplasm</location>
    </subcellularLocation>
</comment>
<dbReference type="RefSeq" id="WP_150044564.1">
    <property type="nucleotide sequence ID" value="NZ_OW485601.1"/>
</dbReference>
<keyword evidence="3 5" id="KW-0597">Phosphoprotein</keyword>
<gene>
    <name evidence="6" type="primary">mdcC</name>
    <name evidence="6" type="ORF">F1189_26550</name>
</gene>
<keyword evidence="7" id="KW-1185">Reference proteome</keyword>
<sequence>MALNTLEFDIHLDAATANLAASAHIGVAGSGDMEVLMTPQDLGGSVQVRIVTPVVGFDDLWQRVLNGFVGRYALANARIEINDNNATPAVVLLRLNQALSEASGK</sequence>
<keyword evidence="2" id="KW-0963">Cytoplasm</keyword>
<evidence type="ECO:0000256" key="5">
    <source>
        <dbReference type="PIRSR" id="PIRSR609662-50"/>
    </source>
</evidence>
<proteinExistence type="inferred from homology"/>
<protein>
    <recommendedName>
        <fullName evidence="4">Malonate decarboxylase acyl carrier protein</fullName>
    </recommendedName>
</protein>
<evidence type="ECO:0000256" key="4">
    <source>
        <dbReference type="NCBIfam" id="TIGR03130"/>
    </source>
</evidence>
<dbReference type="EMBL" id="VWPK01000063">
    <property type="protein sequence ID" value="KAA5608972.1"/>
    <property type="molecule type" value="Genomic_DNA"/>
</dbReference>
<accession>A0A5M6ILD0</accession>
<dbReference type="Proteomes" id="UP000325255">
    <property type="component" value="Unassembled WGS sequence"/>
</dbReference>
<comment type="PTM">
    <text evidence="5">Covalently binds the prosthetic group of malonate decarboxylase.</text>
</comment>